<evidence type="ECO:0000313" key="3">
    <source>
        <dbReference type="Proteomes" id="UP000030762"/>
    </source>
</evidence>
<sequence length="143" mass="15833">MGPRSDDGYRQRGLIYTLFGKFDLALVDYDRVVELESRQLTHVKLESLLQRAETLMQFVENEENGFLLHQMKDSALLSAENGHDRASFNVVAARGDTYIRAGALTNALADLDAALLTDAKDNRVIALAPPLIATQGLFRGARL</sequence>
<name>T0SCH3_SAPDV</name>
<dbReference type="STRING" id="1156394.T0SCH3"/>
<protein>
    <submittedName>
        <fullName evidence="2">Uncharacterized protein</fullName>
    </submittedName>
</protein>
<evidence type="ECO:0000313" key="2">
    <source>
        <dbReference type="EMBL" id="EQC40497.1"/>
    </source>
</evidence>
<feature type="repeat" description="TPR" evidence="1">
    <location>
        <begin position="6"/>
        <end position="39"/>
    </location>
</feature>
<dbReference type="PROSITE" id="PS50005">
    <property type="entry name" value="TPR"/>
    <property type="match status" value="1"/>
</dbReference>
<accession>T0SCH3</accession>
<reference evidence="2 3" key="1">
    <citation type="submission" date="2012-04" db="EMBL/GenBank/DDBJ databases">
        <title>The Genome Sequence of Saprolegnia declina VS20.</title>
        <authorList>
            <consortium name="The Broad Institute Genome Sequencing Platform"/>
            <person name="Russ C."/>
            <person name="Nusbaum C."/>
            <person name="Tyler B."/>
            <person name="van West P."/>
            <person name="Dieguez-Uribeondo J."/>
            <person name="de Bruijn I."/>
            <person name="Tripathy S."/>
            <person name="Jiang R."/>
            <person name="Young S.K."/>
            <person name="Zeng Q."/>
            <person name="Gargeya S."/>
            <person name="Fitzgerald M."/>
            <person name="Haas B."/>
            <person name="Abouelleil A."/>
            <person name="Alvarado L."/>
            <person name="Arachchi H.M."/>
            <person name="Berlin A."/>
            <person name="Chapman S.B."/>
            <person name="Goldberg J."/>
            <person name="Griggs A."/>
            <person name="Gujja S."/>
            <person name="Hansen M."/>
            <person name="Howarth C."/>
            <person name="Imamovic A."/>
            <person name="Larimer J."/>
            <person name="McCowen C."/>
            <person name="Montmayeur A."/>
            <person name="Murphy C."/>
            <person name="Neiman D."/>
            <person name="Pearson M."/>
            <person name="Priest M."/>
            <person name="Roberts A."/>
            <person name="Saif S."/>
            <person name="Shea T."/>
            <person name="Sisk P."/>
            <person name="Sykes S."/>
            <person name="Wortman J."/>
            <person name="Nusbaum C."/>
            <person name="Birren B."/>
        </authorList>
    </citation>
    <scope>NUCLEOTIDE SEQUENCE [LARGE SCALE GENOMIC DNA]</scope>
    <source>
        <strain evidence="2 3">VS20</strain>
    </source>
</reference>
<dbReference type="InterPro" id="IPR011990">
    <property type="entry name" value="TPR-like_helical_dom_sf"/>
</dbReference>
<keyword evidence="3" id="KW-1185">Reference proteome</keyword>
<gene>
    <name evidence="2" type="ORF">SDRG_02388</name>
</gene>
<dbReference type="RefSeq" id="XP_008606196.1">
    <property type="nucleotide sequence ID" value="XM_008607974.1"/>
</dbReference>
<proteinExistence type="predicted"/>
<keyword evidence="1" id="KW-0802">TPR repeat</keyword>
<organism evidence="2 3">
    <name type="scientific">Saprolegnia diclina (strain VS20)</name>
    <dbReference type="NCBI Taxonomy" id="1156394"/>
    <lineage>
        <taxon>Eukaryota</taxon>
        <taxon>Sar</taxon>
        <taxon>Stramenopiles</taxon>
        <taxon>Oomycota</taxon>
        <taxon>Saprolegniomycetes</taxon>
        <taxon>Saprolegniales</taxon>
        <taxon>Saprolegniaceae</taxon>
        <taxon>Saprolegnia</taxon>
    </lineage>
</organism>
<dbReference type="AlphaFoldDB" id="T0SCH3"/>
<dbReference type="InParanoid" id="T0SCH3"/>
<dbReference type="Proteomes" id="UP000030762">
    <property type="component" value="Unassembled WGS sequence"/>
</dbReference>
<dbReference type="OrthoDB" id="273917at2759"/>
<dbReference type="InterPro" id="IPR019734">
    <property type="entry name" value="TPR_rpt"/>
</dbReference>
<dbReference type="GeneID" id="19943115"/>
<dbReference type="VEuPathDB" id="FungiDB:SDRG_02388"/>
<evidence type="ECO:0000256" key="1">
    <source>
        <dbReference type="PROSITE-ProRule" id="PRU00339"/>
    </source>
</evidence>
<dbReference type="EMBL" id="JH767136">
    <property type="protein sequence ID" value="EQC40497.1"/>
    <property type="molecule type" value="Genomic_DNA"/>
</dbReference>
<dbReference type="Gene3D" id="1.25.40.10">
    <property type="entry name" value="Tetratricopeptide repeat domain"/>
    <property type="match status" value="1"/>
</dbReference>
<dbReference type="SUPFAM" id="SSF48452">
    <property type="entry name" value="TPR-like"/>
    <property type="match status" value="1"/>
</dbReference>